<gene>
    <name evidence="1" type="ORF">EDD29_0407</name>
</gene>
<dbReference type="EMBL" id="RJKE01000001">
    <property type="protein sequence ID" value="ROO82922.1"/>
    <property type="molecule type" value="Genomic_DNA"/>
</dbReference>
<name>A0A3N1CNQ3_9ACTN</name>
<evidence type="ECO:0000313" key="2">
    <source>
        <dbReference type="Proteomes" id="UP000272400"/>
    </source>
</evidence>
<accession>A0A3N1CNQ3</accession>
<dbReference type="AlphaFoldDB" id="A0A3N1CNQ3"/>
<dbReference type="Proteomes" id="UP000272400">
    <property type="component" value="Unassembled WGS sequence"/>
</dbReference>
<sequence length="85" mass="9814">MKSILKGLTYPRHRSKQLHDVRDGVVPVGLLDEAEARETLTAYLRLCNVIYDELNIAKEARWKSQEDYVESLISETLTAIRNGRR</sequence>
<protein>
    <submittedName>
        <fullName evidence="1">Uncharacterized protein</fullName>
    </submittedName>
</protein>
<keyword evidence="2" id="KW-1185">Reference proteome</keyword>
<comment type="caution">
    <text evidence="1">The sequence shown here is derived from an EMBL/GenBank/DDBJ whole genome shotgun (WGS) entry which is preliminary data.</text>
</comment>
<evidence type="ECO:0000313" key="1">
    <source>
        <dbReference type="EMBL" id="ROO82922.1"/>
    </source>
</evidence>
<proteinExistence type="predicted"/>
<organism evidence="1 2">
    <name type="scientific">Actinocorallia herbida</name>
    <dbReference type="NCBI Taxonomy" id="58109"/>
    <lineage>
        <taxon>Bacteria</taxon>
        <taxon>Bacillati</taxon>
        <taxon>Actinomycetota</taxon>
        <taxon>Actinomycetes</taxon>
        <taxon>Streptosporangiales</taxon>
        <taxon>Thermomonosporaceae</taxon>
        <taxon>Actinocorallia</taxon>
    </lineage>
</organism>
<reference evidence="1 2" key="1">
    <citation type="submission" date="2018-11" db="EMBL/GenBank/DDBJ databases">
        <title>Sequencing the genomes of 1000 actinobacteria strains.</title>
        <authorList>
            <person name="Klenk H.-P."/>
        </authorList>
    </citation>
    <scope>NUCLEOTIDE SEQUENCE [LARGE SCALE GENOMIC DNA]</scope>
    <source>
        <strain evidence="1 2">DSM 44254</strain>
    </source>
</reference>